<name>A0A6C0CCX2_9ZZZZ</name>
<protein>
    <recommendedName>
        <fullName evidence="2">Glycosyltransferase</fullName>
    </recommendedName>
</protein>
<accession>A0A6C0CCX2</accession>
<reference evidence="1" key="1">
    <citation type="journal article" date="2020" name="Nature">
        <title>Giant virus diversity and host interactions through global metagenomics.</title>
        <authorList>
            <person name="Schulz F."/>
            <person name="Roux S."/>
            <person name="Paez-Espino D."/>
            <person name="Jungbluth S."/>
            <person name="Walsh D.A."/>
            <person name="Denef V.J."/>
            <person name="McMahon K.D."/>
            <person name="Konstantinidis K.T."/>
            <person name="Eloe-Fadrosh E.A."/>
            <person name="Kyrpides N.C."/>
            <person name="Woyke T."/>
        </authorList>
    </citation>
    <scope>NUCLEOTIDE SEQUENCE</scope>
    <source>
        <strain evidence="1">GVMAG-M-3300020595-32</strain>
    </source>
</reference>
<dbReference type="EMBL" id="MN739396">
    <property type="protein sequence ID" value="QHT02586.1"/>
    <property type="molecule type" value="Genomic_DNA"/>
</dbReference>
<organism evidence="1">
    <name type="scientific">viral metagenome</name>
    <dbReference type="NCBI Taxonomy" id="1070528"/>
    <lineage>
        <taxon>unclassified sequences</taxon>
        <taxon>metagenomes</taxon>
        <taxon>organismal metagenomes</taxon>
    </lineage>
</organism>
<sequence>MNKELLKSVNKIKYYEELYDIPRISLENKRITNQKKLRIGLINVPCGGFGDIIVCQTFYEYLKSWYPQHESVLCTTTPEKFKKLGIDTKSYKKIDVHGGQECELHNLLYFKKQPKKFDIMICIPIINYQFNINQFKKFIPYANLFNTFTMSEYNGYIPPYTFPIGVGKGQLGLFITDQKVKKHDLIDGPYALVYIQPSPEWGVHSKTCFLKFMEMISKKYYKKHSFFQVVVQQWLIDDLNNSPQFKTRFKKALEPYYTNVLIHSSDGEHGFIDGQGGNSLVLRGDILPKPRHEFISLMKYSVEDILLTGDQSITDCFSACSNKHVWYQIAPWKTDFADNLAKCIPDKYIDNFRTTCGTLKGINQKINYKQFLKEYDFRKLGKVRMDSILNFVYNQDDYKDYMEIILHSRNKESVLNKLKNKI</sequence>
<proteinExistence type="predicted"/>
<evidence type="ECO:0008006" key="2">
    <source>
        <dbReference type="Google" id="ProtNLM"/>
    </source>
</evidence>
<dbReference type="AlphaFoldDB" id="A0A6C0CCX2"/>
<evidence type="ECO:0000313" key="1">
    <source>
        <dbReference type="EMBL" id="QHT02586.1"/>
    </source>
</evidence>